<dbReference type="InterPro" id="IPR011330">
    <property type="entry name" value="Glyco_hydro/deAcase_b/a-brl"/>
</dbReference>
<gene>
    <name evidence="3" type="primary">pgdA_3</name>
    <name evidence="3" type="ORF">CLORY_33710</name>
</gene>
<keyword evidence="4" id="KW-1185">Reference proteome</keyword>
<dbReference type="PANTHER" id="PTHR10587">
    <property type="entry name" value="GLYCOSYL TRANSFERASE-RELATED"/>
    <property type="match status" value="1"/>
</dbReference>
<name>A0A1V4IHZ0_9CLOT</name>
<evidence type="ECO:0000313" key="4">
    <source>
        <dbReference type="Proteomes" id="UP000190080"/>
    </source>
</evidence>
<accession>A0A1V4IHZ0</accession>
<dbReference type="PROSITE" id="PS51677">
    <property type="entry name" value="NODB"/>
    <property type="match status" value="1"/>
</dbReference>
<dbReference type="AlphaFoldDB" id="A0A1V4IHZ0"/>
<keyword evidence="3" id="KW-0378">Hydrolase</keyword>
<evidence type="ECO:0000313" key="3">
    <source>
        <dbReference type="EMBL" id="OPJ59285.1"/>
    </source>
</evidence>
<dbReference type="STRING" id="1450648.CLORY_33710"/>
<comment type="caution">
    <text evidence="3">The sequence shown here is derived from an EMBL/GenBank/DDBJ whole genome shotgun (WGS) entry which is preliminary data.</text>
</comment>
<organism evidence="3 4">
    <name type="scientific">Clostridium oryzae</name>
    <dbReference type="NCBI Taxonomy" id="1450648"/>
    <lineage>
        <taxon>Bacteria</taxon>
        <taxon>Bacillati</taxon>
        <taxon>Bacillota</taxon>
        <taxon>Clostridia</taxon>
        <taxon>Eubacteriales</taxon>
        <taxon>Clostridiaceae</taxon>
        <taxon>Clostridium</taxon>
    </lineage>
</organism>
<dbReference type="Pfam" id="PF01522">
    <property type="entry name" value="Polysacc_deac_1"/>
    <property type="match status" value="1"/>
</dbReference>
<dbReference type="InterPro" id="IPR002509">
    <property type="entry name" value="NODB_dom"/>
</dbReference>
<dbReference type="GO" id="GO:0016810">
    <property type="term" value="F:hydrolase activity, acting on carbon-nitrogen (but not peptide) bonds"/>
    <property type="evidence" value="ECO:0007669"/>
    <property type="project" value="InterPro"/>
</dbReference>
<keyword evidence="1" id="KW-0812">Transmembrane</keyword>
<sequence>MIDQQDIITRRMRRINQRKKAIIRRRRIVMFSIVITISAICIIPYYSGQRKSVSRGTIEVTVKNKQSNSNKNVKDIISKFVQQRLYKNNTKIHKNSFDAGKVQDYLSKNIKIKNNRKIAFLTFDDGPSTTVTPRVLNTLKKNNVKATFFIIGKQVQESQRTQKLLRDIYNQGHAIGNHTYTHDYSRLYPNQVVNPRVFMKEIERTNIVLGKTLGKNFATRVIRLPGGHGSWKGTGKLDKQFANKDYKYIDWNSLVGDAERGRRTKQQLIYRYKQTFRGQKKLILLMHDTYGKESTAQALQYIITDLKKKGYKFMVLT</sequence>
<feature type="domain" description="NodB homology" evidence="2">
    <location>
        <begin position="117"/>
        <end position="314"/>
    </location>
</feature>
<dbReference type="EMBL" id="MZGV01000047">
    <property type="protein sequence ID" value="OPJ59285.1"/>
    <property type="molecule type" value="Genomic_DNA"/>
</dbReference>
<dbReference type="EC" id="3.5.1.104" evidence="3"/>
<keyword evidence="1" id="KW-1133">Transmembrane helix</keyword>
<protein>
    <submittedName>
        <fullName evidence="3">Peptidoglycan-N-acetylglucosamine deacetylase</fullName>
        <ecNumber evidence="3">3.5.1.104</ecNumber>
    </submittedName>
</protein>
<evidence type="ECO:0000259" key="2">
    <source>
        <dbReference type="PROSITE" id="PS51677"/>
    </source>
</evidence>
<dbReference type="OrthoDB" id="258610at2"/>
<feature type="transmembrane region" description="Helical" evidence="1">
    <location>
        <begin position="28"/>
        <end position="46"/>
    </location>
</feature>
<evidence type="ECO:0000256" key="1">
    <source>
        <dbReference type="SAM" id="Phobius"/>
    </source>
</evidence>
<reference evidence="3 4" key="1">
    <citation type="submission" date="2017-03" db="EMBL/GenBank/DDBJ databases">
        <title>Genome sequence of Clostridium oryzae DSM 28571.</title>
        <authorList>
            <person name="Poehlein A."/>
            <person name="Daniel R."/>
        </authorList>
    </citation>
    <scope>NUCLEOTIDE SEQUENCE [LARGE SCALE GENOMIC DNA]</scope>
    <source>
        <strain evidence="3 4">DSM 28571</strain>
    </source>
</reference>
<dbReference type="GO" id="GO:0005975">
    <property type="term" value="P:carbohydrate metabolic process"/>
    <property type="evidence" value="ECO:0007669"/>
    <property type="project" value="InterPro"/>
</dbReference>
<dbReference type="RefSeq" id="WP_079426636.1">
    <property type="nucleotide sequence ID" value="NZ_MZGV01000047.1"/>
</dbReference>
<dbReference type="InterPro" id="IPR050248">
    <property type="entry name" value="Polysacc_deacetylase_ArnD"/>
</dbReference>
<dbReference type="PANTHER" id="PTHR10587:SF125">
    <property type="entry name" value="POLYSACCHARIDE DEACETYLASE YHEN-RELATED"/>
    <property type="match status" value="1"/>
</dbReference>
<dbReference type="CDD" id="cd10944">
    <property type="entry name" value="CE4_SmPgdA_like"/>
    <property type="match status" value="1"/>
</dbReference>
<keyword evidence="1" id="KW-0472">Membrane</keyword>
<proteinExistence type="predicted"/>
<dbReference type="SUPFAM" id="SSF88713">
    <property type="entry name" value="Glycoside hydrolase/deacetylase"/>
    <property type="match status" value="1"/>
</dbReference>
<dbReference type="Gene3D" id="3.20.20.370">
    <property type="entry name" value="Glycoside hydrolase/deacetylase"/>
    <property type="match status" value="1"/>
</dbReference>
<dbReference type="Proteomes" id="UP000190080">
    <property type="component" value="Unassembled WGS sequence"/>
</dbReference>